<protein>
    <recommendedName>
        <fullName evidence="3">DUF4738 domain-containing protein</fullName>
    </recommendedName>
</protein>
<accession>A0A3E1NWN3</accession>
<evidence type="ECO:0000313" key="2">
    <source>
        <dbReference type="Proteomes" id="UP000261174"/>
    </source>
</evidence>
<dbReference type="RefSeq" id="WP_116855540.1">
    <property type="nucleotide sequence ID" value="NZ_QTJV01000009.1"/>
</dbReference>
<proteinExistence type="predicted"/>
<dbReference type="Proteomes" id="UP000261174">
    <property type="component" value="Unassembled WGS sequence"/>
</dbReference>
<organism evidence="1 2">
    <name type="scientific">Chitinophaga silvisoli</name>
    <dbReference type="NCBI Taxonomy" id="2291814"/>
    <lineage>
        <taxon>Bacteria</taxon>
        <taxon>Pseudomonadati</taxon>
        <taxon>Bacteroidota</taxon>
        <taxon>Chitinophagia</taxon>
        <taxon>Chitinophagales</taxon>
        <taxon>Chitinophagaceae</taxon>
        <taxon>Chitinophaga</taxon>
    </lineage>
</organism>
<reference evidence="1 2" key="1">
    <citation type="submission" date="2018-08" db="EMBL/GenBank/DDBJ databases">
        <title>Chitinophaga sp. K20C18050901, a novel bacterium isolated from forest soil.</title>
        <authorList>
            <person name="Wang C."/>
        </authorList>
    </citation>
    <scope>NUCLEOTIDE SEQUENCE [LARGE SCALE GENOMIC DNA]</scope>
    <source>
        <strain evidence="1 2">K20C18050901</strain>
    </source>
</reference>
<evidence type="ECO:0000313" key="1">
    <source>
        <dbReference type="EMBL" id="RFM32347.1"/>
    </source>
</evidence>
<dbReference type="EMBL" id="QTJV01000009">
    <property type="protein sequence ID" value="RFM32347.1"/>
    <property type="molecule type" value="Genomic_DNA"/>
</dbReference>
<dbReference type="OrthoDB" id="663129at2"/>
<gene>
    <name evidence="1" type="ORF">DXN04_21915</name>
</gene>
<dbReference type="PROSITE" id="PS51257">
    <property type="entry name" value="PROKAR_LIPOPROTEIN"/>
    <property type="match status" value="1"/>
</dbReference>
<sequence length="199" mass="23037">MKIIFYSFCFLIIGCNSENKVKVEQDVKQDTDTVRSKDSITSREEIPDPVNADELIKSWNHRYRDTITIDTVLKKGVDNIHITFRHYCLFDSSLIVPEVYVKLLGMKKFISNNFESSIRIETNDSLLVDTTIDKSVFSKTLINNNHYELFDYGALLFNDIKIGKNVCRINYLIEVPLSDVGQLFYVDVFFSGKLEPVDR</sequence>
<comment type="caution">
    <text evidence="1">The sequence shown here is derived from an EMBL/GenBank/DDBJ whole genome shotgun (WGS) entry which is preliminary data.</text>
</comment>
<dbReference type="AlphaFoldDB" id="A0A3E1NWN3"/>
<name>A0A3E1NWN3_9BACT</name>
<evidence type="ECO:0008006" key="3">
    <source>
        <dbReference type="Google" id="ProtNLM"/>
    </source>
</evidence>
<keyword evidence="2" id="KW-1185">Reference proteome</keyword>